<dbReference type="InterPro" id="IPR018490">
    <property type="entry name" value="cNMP-bd_dom_sf"/>
</dbReference>
<accession>A0A0P0D261</accession>
<dbReference type="EMBL" id="CP012898">
    <property type="protein sequence ID" value="ALJ04993.1"/>
    <property type="molecule type" value="Genomic_DNA"/>
</dbReference>
<gene>
    <name evidence="2" type="ORF">APS56_07590</name>
</gene>
<proteinExistence type="predicted"/>
<evidence type="ECO:0000313" key="3">
    <source>
        <dbReference type="Proteomes" id="UP000057981"/>
    </source>
</evidence>
<dbReference type="AlphaFoldDB" id="A0A0P0D261"/>
<dbReference type="KEGG" id="ahz:APS56_07590"/>
<dbReference type="InterPro" id="IPR014710">
    <property type="entry name" value="RmlC-like_jellyroll"/>
</dbReference>
<dbReference type="RefSeq" id="WP_054726823.1">
    <property type="nucleotide sequence ID" value="NZ_CP012898.1"/>
</dbReference>
<organism evidence="2 3">
    <name type="scientific">Pseudalgibacter alginicilyticus</name>
    <dbReference type="NCBI Taxonomy" id="1736674"/>
    <lineage>
        <taxon>Bacteria</taxon>
        <taxon>Pseudomonadati</taxon>
        <taxon>Bacteroidota</taxon>
        <taxon>Flavobacteriia</taxon>
        <taxon>Flavobacteriales</taxon>
        <taxon>Flavobacteriaceae</taxon>
        <taxon>Pseudalgibacter</taxon>
    </lineage>
</organism>
<dbReference type="Pfam" id="PF00027">
    <property type="entry name" value="cNMP_binding"/>
    <property type="match status" value="1"/>
</dbReference>
<dbReference type="Proteomes" id="UP000057981">
    <property type="component" value="Chromosome"/>
</dbReference>
<dbReference type="PATRIC" id="fig|1736674.3.peg.1551"/>
<dbReference type="CDD" id="cd00038">
    <property type="entry name" value="CAP_ED"/>
    <property type="match status" value="1"/>
</dbReference>
<dbReference type="InterPro" id="IPR000595">
    <property type="entry name" value="cNMP-bd_dom"/>
</dbReference>
<dbReference type="STRING" id="1736674.APS56_07590"/>
<dbReference type="OrthoDB" id="663011at2"/>
<evidence type="ECO:0000313" key="2">
    <source>
        <dbReference type="EMBL" id="ALJ04993.1"/>
    </source>
</evidence>
<reference evidence="2 3" key="1">
    <citation type="submission" date="2015-10" db="EMBL/GenBank/DDBJ databases">
        <authorList>
            <person name="Gilbert D.G."/>
        </authorList>
    </citation>
    <scope>NUCLEOTIDE SEQUENCE [LARGE SCALE GENOMIC DNA]</scope>
    <source>
        <strain evidence="3">HZ-22</strain>
    </source>
</reference>
<name>A0A0P0D261_9FLAO</name>
<protein>
    <submittedName>
        <fullName evidence="2">CarD family transcriptional regulator</fullName>
    </submittedName>
</protein>
<feature type="domain" description="Cyclic nucleotide-binding" evidence="1">
    <location>
        <begin position="29"/>
        <end position="116"/>
    </location>
</feature>
<sequence>MSKLRSYLETIVDVDDADWNYFSSRLIKREFPKKNTFLKTGNVENYISFIEKGCVRLFIPKAENEKEITFGFCLQSEFVSAYDSFLTQTPSLYQLETLIDTTLWSISYADLQDVYRKTKIGNTIGRFTAEKLFLIKSRREQSLLNESAEQRYINLFHDRPNIIKHIPLKYIASYIGVTPQALSRIRKRIY</sequence>
<keyword evidence="3" id="KW-1185">Reference proteome</keyword>
<evidence type="ECO:0000259" key="1">
    <source>
        <dbReference type="Pfam" id="PF00027"/>
    </source>
</evidence>
<dbReference type="Gene3D" id="2.60.120.10">
    <property type="entry name" value="Jelly Rolls"/>
    <property type="match status" value="1"/>
</dbReference>
<dbReference type="SUPFAM" id="SSF51206">
    <property type="entry name" value="cAMP-binding domain-like"/>
    <property type="match status" value="1"/>
</dbReference>